<feature type="domain" description="Nudix hydrolase" evidence="7">
    <location>
        <begin position="28"/>
        <end position="159"/>
    </location>
</feature>
<dbReference type="eggNOG" id="COG1051">
    <property type="taxonomic scope" value="Bacteria"/>
</dbReference>
<organism evidence="8 9">
    <name type="scientific">Anaerococcus hydrogenalis DSM 7454</name>
    <dbReference type="NCBI Taxonomy" id="561177"/>
    <lineage>
        <taxon>Bacteria</taxon>
        <taxon>Bacillati</taxon>
        <taxon>Bacillota</taxon>
        <taxon>Tissierellia</taxon>
        <taxon>Tissierellales</taxon>
        <taxon>Peptoniphilaceae</taxon>
        <taxon>Anaerococcus</taxon>
    </lineage>
</organism>
<accession>B6W640</accession>
<dbReference type="PANTHER" id="PTHR12992">
    <property type="entry name" value="NUDIX HYDROLASE"/>
    <property type="match status" value="1"/>
</dbReference>
<reference evidence="8 9" key="2">
    <citation type="submission" date="2008-10" db="EMBL/GenBank/DDBJ databases">
        <title>Draft genome sequence of Anaerococcus hydrogenalis (DSM 7454).</title>
        <authorList>
            <person name="Sudarsanam P."/>
            <person name="Ley R."/>
            <person name="Guruge J."/>
            <person name="Turnbaugh P.J."/>
            <person name="Mahowald M."/>
            <person name="Liep D."/>
            <person name="Gordon J."/>
        </authorList>
    </citation>
    <scope>NUCLEOTIDE SEQUENCE [LARGE SCALE GENOMIC DNA]</scope>
    <source>
        <strain evidence="8 9">DSM 7454</strain>
    </source>
</reference>
<dbReference type="GO" id="GO:0010945">
    <property type="term" value="F:coenzyme A diphosphatase activity"/>
    <property type="evidence" value="ECO:0007669"/>
    <property type="project" value="InterPro"/>
</dbReference>
<evidence type="ECO:0000256" key="4">
    <source>
        <dbReference type="ARBA" id="ARBA00022801"/>
    </source>
</evidence>
<evidence type="ECO:0000256" key="3">
    <source>
        <dbReference type="ARBA" id="ARBA00022723"/>
    </source>
</evidence>
<evidence type="ECO:0000313" key="9">
    <source>
        <dbReference type="Proteomes" id="UP000005451"/>
    </source>
</evidence>
<evidence type="ECO:0000256" key="2">
    <source>
        <dbReference type="ARBA" id="ARBA00001946"/>
    </source>
</evidence>
<proteinExistence type="predicted"/>
<dbReference type="STRING" id="561177.ANHYDRO_00019"/>
<sequence length="208" mass="24337">MIIKIIYKNILGVLMINLQVDDEFYKKLSKYAVFIPIIDIDGKDHILFEVRSDIVSQKGEVSFPGGGVNEGESFEMAAIRECREELNLDEKDISLKGYSSMILSSSDRIIKAYFGRINKKFEHISYNVEVSSIFTVSIDYLKNNPPEKYRAKMIMDLPDDFPFEKIPNGRDYNFWQRYHTFYFYDTKPVIWGMTAKLLNDFIKYNALK</sequence>
<dbReference type="AlphaFoldDB" id="B6W640"/>
<protein>
    <submittedName>
        <fullName evidence="8">Hydrolase, NUDIX family</fullName>
    </submittedName>
</protein>
<reference evidence="8 9" key="1">
    <citation type="submission" date="2008-09" db="EMBL/GenBank/DDBJ databases">
        <authorList>
            <person name="Fulton L."/>
            <person name="Clifton S."/>
            <person name="Fulton B."/>
            <person name="Xu J."/>
            <person name="Minx P."/>
            <person name="Pepin K.H."/>
            <person name="Johnson M."/>
            <person name="Thiruvilangam P."/>
            <person name="Bhonagiri V."/>
            <person name="Nash W.E."/>
            <person name="Mardis E.R."/>
            <person name="Wilson R.K."/>
        </authorList>
    </citation>
    <scope>NUCLEOTIDE SEQUENCE [LARGE SCALE GENOMIC DNA]</scope>
    <source>
        <strain evidence="8 9">DSM 7454</strain>
    </source>
</reference>
<dbReference type="PANTHER" id="PTHR12992:SF11">
    <property type="entry name" value="MITOCHONDRIAL COENZYME A DIPHOSPHATASE NUDT8"/>
    <property type="match status" value="1"/>
</dbReference>
<evidence type="ECO:0000256" key="1">
    <source>
        <dbReference type="ARBA" id="ARBA00001936"/>
    </source>
</evidence>
<comment type="cofactor">
    <cofactor evidence="1">
        <name>Mn(2+)</name>
        <dbReference type="ChEBI" id="CHEBI:29035"/>
    </cofactor>
</comment>
<keyword evidence="3" id="KW-0479">Metal-binding</keyword>
<dbReference type="Proteomes" id="UP000005451">
    <property type="component" value="Unassembled WGS sequence"/>
</dbReference>
<dbReference type="Gene3D" id="3.90.79.10">
    <property type="entry name" value="Nucleoside Triphosphate Pyrophosphohydrolase"/>
    <property type="match status" value="1"/>
</dbReference>
<dbReference type="SUPFAM" id="SSF55811">
    <property type="entry name" value="Nudix"/>
    <property type="match status" value="1"/>
</dbReference>
<dbReference type="CDD" id="cd03426">
    <property type="entry name" value="NUDIX_CoAse_Nudt7"/>
    <property type="match status" value="1"/>
</dbReference>
<dbReference type="InterPro" id="IPR000086">
    <property type="entry name" value="NUDIX_hydrolase_dom"/>
</dbReference>
<keyword evidence="6" id="KW-0464">Manganese</keyword>
<name>B6W640_9FIRM</name>
<comment type="caution">
    <text evidence="8">The sequence shown here is derived from an EMBL/GenBank/DDBJ whole genome shotgun (WGS) entry which is preliminary data.</text>
</comment>
<keyword evidence="5" id="KW-0460">Magnesium</keyword>
<gene>
    <name evidence="8" type="ORF">ANHYDRO_00019</name>
</gene>
<dbReference type="EMBL" id="ABXA01000001">
    <property type="protein sequence ID" value="EEB37110.1"/>
    <property type="molecule type" value="Genomic_DNA"/>
</dbReference>
<keyword evidence="4 8" id="KW-0378">Hydrolase</keyword>
<dbReference type="InterPro" id="IPR045121">
    <property type="entry name" value="CoAse"/>
</dbReference>
<evidence type="ECO:0000256" key="6">
    <source>
        <dbReference type="ARBA" id="ARBA00023211"/>
    </source>
</evidence>
<dbReference type="InterPro" id="IPR015797">
    <property type="entry name" value="NUDIX_hydrolase-like_dom_sf"/>
</dbReference>
<dbReference type="Pfam" id="PF00293">
    <property type="entry name" value="NUDIX"/>
    <property type="match status" value="1"/>
</dbReference>
<comment type="cofactor">
    <cofactor evidence="2">
        <name>Mg(2+)</name>
        <dbReference type="ChEBI" id="CHEBI:18420"/>
    </cofactor>
</comment>
<dbReference type="PROSITE" id="PS51462">
    <property type="entry name" value="NUDIX"/>
    <property type="match status" value="1"/>
</dbReference>
<evidence type="ECO:0000256" key="5">
    <source>
        <dbReference type="ARBA" id="ARBA00022842"/>
    </source>
</evidence>
<evidence type="ECO:0000313" key="8">
    <source>
        <dbReference type="EMBL" id="EEB37110.1"/>
    </source>
</evidence>
<evidence type="ECO:0000259" key="7">
    <source>
        <dbReference type="PROSITE" id="PS51462"/>
    </source>
</evidence>
<dbReference type="GO" id="GO:0046872">
    <property type="term" value="F:metal ion binding"/>
    <property type="evidence" value="ECO:0007669"/>
    <property type="project" value="UniProtKB-KW"/>
</dbReference>